<dbReference type="NCBIfam" id="NF047752">
    <property type="entry name" value="MntA_antitoxin"/>
    <property type="match status" value="1"/>
</dbReference>
<dbReference type="PANTHER" id="PTHR43852:SF2">
    <property type="entry name" value="PROTEIN ADENYLYLTRANSFERASE MNTA"/>
    <property type="match status" value="1"/>
</dbReference>
<dbReference type="CDD" id="cd05403">
    <property type="entry name" value="NT_KNTase_like"/>
    <property type="match status" value="1"/>
</dbReference>
<dbReference type="EMBL" id="JAUSTT010000039">
    <property type="protein sequence ID" value="MDQ0178298.1"/>
    <property type="molecule type" value="Genomic_DNA"/>
</dbReference>
<dbReference type="PANTHER" id="PTHR43852">
    <property type="entry name" value="NUCLEOTIDYLTRANSFERASE"/>
    <property type="match status" value="1"/>
</dbReference>
<evidence type="ECO:0000313" key="3">
    <source>
        <dbReference type="Proteomes" id="UP001223586"/>
    </source>
</evidence>
<gene>
    <name evidence="2" type="ORF">J2S08_004202</name>
</gene>
<name>A0ABT9WYC3_9BACI</name>
<protein>
    <submittedName>
        <fullName evidence="2">Nucleotidyltransferase</fullName>
    </submittedName>
</protein>
<dbReference type="RefSeq" id="WP_307232994.1">
    <property type="nucleotide sequence ID" value="NZ_JAUSTT010000039.1"/>
</dbReference>
<dbReference type="InterPro" id="IPR052930">
    <property type="entry name" value="TA_antitoxin_MntA"/>
</dbReference>
<proteinExistence type="predicted"/>
<organism evidence="2 3">
    <name type="scientific">Bacillus chungangensis</name>
    <dbReference type="NCBI Taxonomy" id="587633"/>
    <lineage>
        <taxon>Bacteria</taxon>
        <taxon>Bacillati</taxon>
        <taxon>Bacillota</taxon>
        <taxon>Bacilli</taxon>
        <taxon>Bacillales</taxon>
        <taxon>Bacillaceae</taxon>
        <taxon>Bacillus</taxon>
    </lineage>
</organism>
<keyword evidence="3" id="KW-1185">Reference proteome</keyword>
<sequence length="135" mass="15696">METEMFQQIKDFLIKKVNPLFVIVFGSYAKGKTHKNSDIDIAFYSDDRSLTTYDIFQLSQELADILKLEVDLVNIDFASTVFQAQIYTIGKVIYSKDDTFLKNHQMTALSMYANLNEERDVVLKKIDESRSIYEK</sequence>
<reference evidence="2 3" key="1">
    <citation type="submission" date="2023-07" db="EMBL/GenBank/DDBJ databases">
        <title>Genomic Encyclopedia of Type Strains, Phase IV (KMG-IV): sequencing the most valuable type-strain genomes for metagenomic binning, comparative biology and taxonomic classification.</title>
        <authorList>
            <person name="Goeker M."/>
        </authorList>
    </citation>
    <scope>NUCLEOTIDE SEQUENCE [LARGE SCALE GENOMIC DNA]</scope>
    <source>
        <strain evidence="2 3">DSM 23837</strain>
    </source>
</reference>
<accession>A0ABT9WYC3</accession>
<dbReference type="InterPro" id="IPR043519">
    <property type="entry name" value="NT_sf"/>
</dbReference>
<dbReference type="Proteomes" id="UP001223586">
    <property type="component" value="Unassembled WGS sequence"/>
</dbReference>
<feature type="domain" description="Polymerase beta nucleotidyltransferase" evidence="1">
    <location>
        <begin position="7"/>
        <end position="98"/>
    </location>
</feature>
<dbReference type="SUPFAM" id="SSF81301">
    <property type="entry name" value="Nucleotidyltransferase"/>
    <property type="match status" value="1"/>
</dbReference>
<comment type="caution">
    <text evidence="2">The sequence shown here is derived from an EMBL/GenBank/DDBJ whole genome shotgun (WGS) entry which is preliminary data.</text>
</comment>
<dbReference type="InterPro" id="IPR041633">
    <property type="entry name" value="Polbeta"/>
</dbReference>
<evidence type="ECO:0000259" key="1">
    <source>
        <dbReference type="Pfam" id="PF18765"/>
    </source>
</evidence>
<dbReference type="Pfam" id="PF18765">
    <property type="entry name" value="Polbeta"/>
    <property type="match status" value="1"/>
</dbReference>
<dbReference type="Gene3D" id="3.30.460.10">
    <property type="entry name" value="Beta Polymerase, domain 2"/>
    <property type="match status" value="1"/>
</dbReference>
<evidence type="ECO:0000313" key="2">
    <source>
        <dbReference type="EMBL" id="MDQ0178298.1"/>
    </source>
</evidence>